<proteinExistence type="predicted"/>
<evidence type="ECO:0000313" key="1">
    <source>
        <dbReference type="EMBL" id="KAK9237579.1"/>
    </source>
</evidence>
<dbReference type="EMBL" id="MU971367">
    <property type="protein sequence ID" value="KAK9237579.1"/>
    <property type="molecule type" value="Genomic_DNA"/>
</dbReference>
<sequence>MAHRILMQVVFTGAQVFGRAFVQAYKQAAASSAAQATSAAVKEGGISLEESCLILNVRSEELKAEEIKSRYEHLFNVNSKEKGGSFYLQSKVFRAKERIDNEMAKHSPPPAGEGANATASGS</sequence>
<protein>
    <submittedName>
        <fullName evidence="1">Pam16-domain-containing protein</fullName>
    </submittedName>
</protein>
<evidence type="ECO:0000313" key="2">
    <source>
        <dbReference type="Proteomes" id="UP001433508"/>
    </source>
</evidence>
<accession>A0ACC3T1K6</accession>
<dbReference type="Proteomes" id="UP001433508">
    <property type="component" value="Unassembled WGS sequence"/>
</dbReference>
<gene>
    <name evidence="1" type="ORF">V1525DRAFT_403589</name>
</gene>
<keyword evidence="2" id="KW-1185">Reference proteome</keyword>
<organism evidence="1 2">
    <name type="scientific">Lipomyces kononenkoae</name>
    <name type="common">Yeast</name>
    <dbReference type="NCBI Taxonomy" id="34357"/>
    <lineage>
        <taxon>Eukaryota</taxon>
        <taxon>Fungi</taxon>
        <taxon>Dikarya</taxon>
        <taxon>Ascomycota</taxon>
        <taxon>Saccharomycotina</taxon>
        <taxon>Lipomycetes</taxon>
        <taxon>Lipomycetales</taxon>
        <taxon>Lipomycetaceae</taxon>
        <taxon>Lipomyces</taxon>
    </lineage>
</organism>
<reference evidence="2" key="1">
    <citation type="journal article" date="2024" name="Front. Bioeng. Biotechnol.">
        <title>Genome-scale model development and genomic sequencing of the oleaginous clade Lipomyces.</title>
        <authorList>
            <person name="Czajka J.J."/>
            <person name="Han Y."/>
            <person name="Kim J."/>
            <person name="Mondo S.J."/>
            <person name="Hofstad B.A."/>
            <person name="Robles A."/>
            <person name="Haridas S."/>
            <person name="Riley R."/>
            <person name="LaButti K."/>
            <person name="Pangilinan J."/>
            <person name="Andreopoulos W."/>
            <person name="Lipzen A."/>
            <person name="Yan J."/>
            <person name="Wang M."/>
            <person name="Ng V."/>
            <person name="Grigoriev I.V."/>
            <person name="Spatafora J.W."/>
            <person name="Magnuson J.K."/>
            <person name="Baker S.E."/>
            <person name="Pomraning K.R."/>
        </authorList>
    </citation>
    <scope>NUCLEOTIDE SEQUENCE [LARGE SCALE GENOMIC DNA]</scope>
    <source>
        <strain evidence="2">CBS 7786</strain>
    </source>
</reference>
<name>A0ACC3T1K6_LIPKO</name>
<comment type="caution">
    <text evidence="1">The sequence shown here is derived from an EMBL/GenBank/DDBJ whole genome shotgun (WGS) entry which is preliminary data.</text>
</comment>